<name>A0A1H4Q053_9BACT</name>
<accession>A0A1H4Q053</accession>
<dbReference type="PANTHER" id="PTHR34595">
    <property type="entry name" value="BLR5612 PROTEIN"/>
    <property type="match status" value="1"/>
</dbReference>
<dbReference type="RefSeq" id="WP_074654538.1">
    <property type="nucleotide sequence ID" value="NZ_FNSD01000001.1"/>
</dbReference>
<dbReference type="PANTHER" id="PTHR34595:SF7">
    <property type="entry name" value="SLL1039 PROTEIN"/>
    <property type="match status" value="1"/>
</dbReference>
<dbReference type="InterPro" id="IPR051680">
    <property type="entry name" value="ATP-dep_Glu-Cys_Ligase-2"/>
</dbReference>
<dbReference type="Pfam" id="PF04168">
    <property type="entry name" value="Alpha-E"/>
    <property type="match status" value="1"/>
</dbReference>
<sequence length="328" mass="37277">MLSRVADSLYWMSRYLERAEHTTRLLDVNLNLMLDEPQTSADRRWQRVLQALGSPKGAKFEGDAIALARCLTFDANVHASVLSCIIAARENARHVREQISTEMWQKLNSLYLQVTRPEMQSDMHAEALLQQNEGPTEFLGQVMEGVHQFQGVTDSTMSHGEGWQFIQVGRFMERASATAMLMEAYQPELWAKHDALPDSNEYLEWMGLLRSATAFEAYCKVYTADLAPDWILEFLLLDEDFPHSLRFSIDAMQHALEAVQDVSGGARSHNLSRISGRLRATLSYSSVEEIMSGDVVTYLREIQMQCREIHNAIYELYVDYSIQAALAG</sequence>
<evidence type="ECO:0000313" key="3">
    <source>
        <dbReference type="Proteomes" id="UP000182409"/>
    </source>
</evidence>
<evidence type="ECO:0000313" key="2">
    <source>
        <dbReference type="EMBL" id="SEC13047.1"/>
    </source>
</evidence>
<dbReference type="InterPro" id="IPR007296">
    <property type="entry name" value="DUF403"/>
</dbReference>
<dbReference type="EMBL" id="FNSD01000001">
    <property type="protein sequence ID" value="SEC13047.1"/>
    <property type="molecule type" value="Genomic_DNA"/>
</dbReference>
<dbReference type="OrthoDB" id="9803532at2"/>
<organism evidence="2 3">
    <name type="scientific">Terriglobus roseus</name>
    <dbReference type="NCBI Taxonomy" id="392734"/>
    <lineage>
        <taxon>Bacteria</taxon>
        <taxon>Pseudomonadati</taxon>
        <taxon>Acidobacteriota</taxon>
        <taxon>Terriglobia</taxon>
        <taxon>Terriglobales</taxon>
        <taxon>Acidobacteriaceae</taxon>
        <taxon>Terriglobus</taxon>
    </lineage>
</organism>
<protein>
    <submittedName>
        <fullName evidence="2">Uncharacterized conserved protein, Alpha-E superfamily</fullName>
    </submittedName>
</protein>
<dbReference type="AlphaFoldDB" id="A0A1H4Q053"/>
<reference evidence="2 3" key="1">
    <citation type="submission" date="2016-10" db="EMBL/GenBank/DDBJ databases">
        <authorList>
            <person name="de Groot N.N."/>
        </authorList>
    </citation>
    <scope>NUCLEOTIDE SEQUENCE [LARGE SCALE GENOMIC DNA]</scope>
    <source>
        <strain evidence="2 3">AB35.6</strain>
    </source>
</reference>
<evidence type="ECO:0000259" key="1">
    <source>
        <dbReference type="Pfam" id="PF04168"/>
    </source>
</evidence>
<feature type="domain" description="DUF403" evidence="1">
    <location>
        <begin position="1"/>
        <end position="317"/>
    </location>
</feature>
<proteinExistence type="predicted"/>
<dbReference type="Proteomes" id="UP000182409">
    <property type="component" value="Unassembled WGS sequence"/>
</dbReference>
<gene>
    <name evidence="2" type="ORF">SAMN05443244_2728</name>
</gene>